<organism evidence="2 3">
    <name type="scientific">Dactylosporangium salmoneum</name>
    <dbReference type="NCBI Taxonomy" id="53361"/>
    <lineage>
        <taxon>Bacteria</taxon>
        <taxon>Bacillati</taxon>
        <taxon>Actinomycetota</taxon>
        <taxon>Actinomycetes</taxon>
        <taxon>Micromonosporales</taxon>
        <taxon>Micromonosporaceae</taxon>
        <taxon>Dactylosporangium</taxon>
    </lineage>
</organism>
<reference evidence="3" key="1">
    <citation type="journal article" date="2019" name="Int. J. Syst. Evol. Microbiol.">
        <title>The Global Catalogue of Microorganisms (GCM) 10K type strain sequencing project: providing services to taxonomists for standard genome sequencing and annotation.</title>
        <authorList>
            <consortium name="The Broad Institute Genomics Platform"/>
            <consortium name="The Broad Institute Genome Sequencing Center for Infectious Disease"/>
            <person name="Wu L."/>
            <person name="Ma J."/>
        </authorList>
    </citation>
    <scope>NUCLEOTIDE SEQUENCE [LARGE SCALE GENOMIC DNA]</scope>
    <source>
        <strain evidence="3">JCM 3272</strain>
    </source>
</reference>
<dbReference type="RefSeq" id="WP_344613327.1">
    <property type="nucleotide sequence ID" value="NZ_BAAARV010000025.1"/>
</dbReference>
<accession>A0ABP5TAQ2</accession>
<feature type="region of interest" description="Disordered" evidence="1">
    <location>
        <begin position="1"/>
        <end position="29"/>
    </location>
</feature>
<keyword evidence="3" id="KW-1185">Reference proteome</keyword>
<name>A0ABP5TAQ2_9ACTN</name>
<dbReference type="EMBL" id="BAAARV010000025">
    <property type="protein sequence ID" value="GAA2346752.1"/>
    <property type="molecule type" value="Genomic_DNA"/>
</dbReference>
<comment type="caution">
    <text evidence="2">The sequence shown here is derived from an EMBL/GenBank/DDBJ whole genome shotgun (WGS) entry which is preliminary data.</text>
</comment>
<gene>
    <name evidence="2" type="ORF">GCM10010170_033770</name>
</gene>
<evidence type="ECO:0000313" key="3">
    <source>
        <dbReference type="Proteomes" id="UP001501444"/>
    </source>
</evidence>
<evidence type="ECO:0000256" key="1">
    <source>
        <dbReference type="SAM" id="MobiDB-lite"/>
    </source>
</evidence>
<sequence length="224" mass="24059">MSGETCGAKKSGGGTCGKPAGWGTPNKTGRCRLHGGMTPTHLLAAERRMAAETAARYSVPREVHPVEGLLEQYHRYAGQVAWLEAKVNELPEEALFWGVESETDRRNPDEDVDGERLRTGAAAEFERKSKAGPNALLEQFDRVQREYAKLGVDIVRIGLETAGDALATRFASRLQVELDALMGECAALAAEQPGADLAVVFRARMVARIAAFAGARPVIEGVAA</sequence>
<dbReference type="Proteomes" id="UP001501444">
    <property type="component" value="Unassembled WGS sequence"/>
</dbReference>
<proteinExistence type="predicted"/>
<evidence type="ECO:0000313" key="2">
    <source>
        <dbReference type="EMBL" id="GAA2346752.1"/>
    </source>
</evidence>
<protein>
    <submittedName>
        <fullName evidence="2">Uncharacterized protein</fullName>
    </submittedName>
</protein>